<dbReference type="InterPro" id="IPR011251">
    <property type="entry name" value="Luciferase-like_dom"/>
</dbReference>
<dbReference type="PANTHER" id="PTHR43244:SF1">
    <property type="entry name" value="5,10-METHYLENETETRAHYDROMETHANOPTERIN REDUCTASE"/>
    <property type="match status" value="1"/>
</dbReference>
<organism evidence="3 4">
    <name type="scientific">Baekduia soli</name>
    <dbReference type="NCBI Taxonomy" id="496014"/>
    <lineage>
        <taxon>Bacteria</taxon>
        <taxon>Bacillati</taxon>
        <taxon>Actinomycetota</taxon>
        <taxon>Thermoleophilia</taxon>
        <taxon>Solirubrobacterales</taxon>
        <taxon>Baekduiaceae</taxon>
        <taxon>Baekduia</taxon>
    </lineage>
</organism>
<keyword evidence="4" id="KW-1185">Reference proteome</keyword>
<dbReference type="Pfam" id="PF00296">
    <property type="entry name" value="Bac_luciferase"/>
    <property type="match status" value="1"/>
</dbReference>
<dbReference type="AlphaFoldDB" id="A0A5B8TZG3"/>
<dbReference type="CDD" id="cd01097">
    <property type="entry name" value="Tetrahydromethanopterin_reductase"/>
    <property type="match status" value="1"/>
</dbReference>
<dbReference type="Proteomes" id="UP000321805">
    <property type="component" value="Chromosome"/>
</dbReference>
<dbReference type="InterPro" id="IPR036661">
    <property type="entry name" value="Luciferase-like_sf"/>
</dbReference>
<evidence type="ECO:0000313" key="4">
    <source>
        <dbReference type="Proteomes" id="UP000321805"/>
    </source>
</evidence>
<evidence type="ECO:0000313" key="3">
    <source>
        <dbReference type="EMBL" id="QEC46114.1"/>
    </source>
</evidence>
<gene>
    <name evidence="3" type="ORF">FSW04_00070</name>
</gene>
<dbReference type="InterPro" id="IPR050564">
    <property type="entry name" value="F420-G6PD/mer"/>
</dbReference>
<accession>A0A5B8TZG3</accession>
<dbReference type="EMBL" id="CP042430">
    <property type="protein sequence ID" value="QEC46114.1"/>
    <property type="molecule type" value="Genomic_DNA"/>
</dbReference>
<dbReference type="GO" id="GO:0016705">
    <property type="term" value="F:oxidoreductase activity, acting on paired donors, with incorporation or reduction of molecular oxygen"/>
    <property type="evidence" value="ECO:0007669"/>
    <property type="project" value="InterPro"/>
</dbReference>
<dbReference type="OrthoDB" id="7816697at2"/>
<keyword evidence="1" id="KW-0560">Oxidoreductase</keyword>
<dbReference type="Gene3D" id="3.20.20.30">
    <property type="entry name" value="Luciferase-like domain"/>
    <property type="match status" value="1"/>
</dbReference>
<protein>
    <submittedName>
        <fullName evidence="3">LLM class flavin-dependent oxidoreductase</fullName>
    </submittedName>
</protein>
<evidence type="ECO:0000259" key="2">
    <source>
        <dbReference type="Pfam" id="PF00296"/>
    </source>
</evidence>
<sequence length="337" mass="35447">MATAATPPVGLLFTGAPAIPEMVALARQAEDRGFDSIWIAETRMTRDAFVPAAAIAQVTERVRIGTGIVNVYTRNPVVLAISFLGLDELAPGRILAGLGTGSPRVLAPQGVPFHRPLTRLREYCEVLPPLMRGEPVSYDGTTVTLDGARIEDVLAAGAGTARAELPLWLAATGPKAMRYAGGVADGMLMNVCLPTTYVESRLELLEAGARDAGRTLDDVEVAMAVLTCADDDEQAARDAARRFIGLYLGAMPNIAQETGLPQRVLDDVGNALAGEGLEAAARLVPEEAIDLLAAAGTPEQCRRRLDAYREAGIDLVVLTPLEGTIGPTIDLMAPVAG</sequence>
<dbReference type="SUPFAM" id="SSF51679">
    <property type="entry name" value="Bacterial luciferase-like"/>
    <property type="match status" value="1"/>
</dbReference>
<dbReference type="RefSeq" id="WP_146914966.1">
    <property type="nucleotide sequence ID" value="NZ_CP042430.1"/>
</dbReference>
<dbReference type="KEGG" id="bsol:FSW04_00070"/>
<evidence type="ECO:0000256" key="1">
    <source>
        <dbReference type="ARBA" id="ARBA00023002"/>
    </source>
</evidence>
<reference evidence="3 4" key="1">
    <citation type="journal article" date="2018" name="J. Microbiol.">
        <title>Baekduia soli gen. nov., sp. nov., a novel bacterium isolated from the soil of Baekdu Mountain and proposal of a novel family name, Baekduiaceae fam. nov.</title>
        <authorList>
            <person name="An D.S."/>
            <person name="Siddiqi M.Z."/>
            <person name="Kim K.H."/>
            <person name="Yu H.S."/>
            <person name="Im W.T."/>
        </authorList>
    </citation>
    <scope>NUCLEOTIDE SEQUENCE [LARGE SCALE GENOMIC DNA]</scope>
    <source>
        <strain evidence="3 4">BR7-21</strain>
    </source>
</reference>
<dbReference type="PANTHER" id="PTHR43244">
    <property type="match status" value="1"/>
</dbReference>
<proteinExistence type="predicted"/>
<feature type="domain" description="Luciferase-like" evidence="2">
    <location>
        <begin position="16"/>
        <end position="314"/>
    </location>
</feature>
<name>A0A5B8TZG3_9ACTN</name>